<dbReference type="Proteomes" id="UP000193944">
    <property type="component" value="Unassembled WGS sequence"/>
</dbReference>
<dbReference type="InterPro" id="IPR010071">
    <property type="entry name" value="AA_adenyl_dom"/>
</dbReference>
<evidence type="ECO:0000256" key="2">
    <source>
        <dbReference type="ARBA" id="ARBA00022553"/>
    </source>
</evidence>
<dbReference type="NCBIfam" id="NF003417">
    <property type="entry name" value="PRK04813.1"/>
    <property type="match status" value="2"/>
</dbReference>
<dbReference type="Pfam" id="PF13193">
    <property type="entry name" value="AMP-binding_C"/>
    <property type="match status" value="2"/>
</dbReference>
<dbReference type="Gene3D" id="1.10.1200.10">
    <property type="entry name" value="ACP-like"/>
    <property type="match status" value="2"/>
</dbReference>
<dbReference type="SUPFAM" id="SSF47336">
    <property type="entry name" value="ACP-like"/>
    <property type="match status" value="2"/>
</dbReference>
<keyword evidence="3" id="KW-0436">Ligase</keyword>
<dbReference type="FunFam" id="3.30.300.30:FF:000010">
    <property type="entry name" value="Enterobactin synthetase component F"/>
    <property type="match status" value="2"/>
</dbReference>
<dbReference type="GO" id="GO:0031177">
    <property type="term" value="F:phosphopantetheine binding"/>
    <property type="evidence" value="ECO:0007669"/>
    <property type="project" value="TreeGrafter"/>
</dbReference>
<keyword evidence="6" id="KW-1185">Reference proteome</keyword>
<dbReference type="Gene3D" id="3.30.300.30">
    <property type="match status" value="2"/>
</dbReference>
<dbReference type="PROSITE" id="PS00012">
    <property type="entry name" value="PHOSPHOPANTETHEINE"/>
    <property type="match status" value="2"/>
</dbReference>
<dbReference type="InterPro" id="IPR025110">
    <property type="entry name" value="AMP-bd_C"/>
</dbReference>
<dbReference type="InterPro" id="IPR023213">
    <property type="entry name" value="CAT-like_dom_sf"/>
</dbReference>
<dbReference type="InterPro" id="IPR001242">
    <property type="entry name" value="Condensation_dom"/>
</dbReference>
<dbReference type="PANTHER" id="PTHR45527:SF1">
    <property type="entry name" value="FATTY ACID SYNTHASE"/>
    <property type="match status" value="1"/>
</dbReference>
<keyword evidence="2" id="KW-0597">Phosphoprotein</keyword>
<dbReference type="Gene3D" id="3.30.559.10">
    <property type="entry name" value="Chloramphenicol acetyltransferase-like domain"/>
    <property type="match status" value="2"/>
</dbReference>
<feature type="domain" description="Carrier" evidence="4">
    <location>
        <begin position="473"/>
        <end position="550"/>
    </location>
</feature>
<dbReference type="InterPro" id="IPR000873">
    <property type="entry name" value="AMP-dep_synth/lig_dom"/>
</dbReference>
<organism evidence="5 6">
    <name type="scientific">Anaeromyces robustus</name>
    <dbReference type="NCBI Taxonomy" id="1754192"/>
    <lineage>
        <taxon>Eukaryota</taxon>
        <taxon>Fungi</taxon>
        <taxon>Fungi incertae sedis</taxon>
        <taxon>Chytridiomycota</taxon>
        <taxon>Chytridiomycota incertae sedis</taxon>
        <taxon>Neocallimastigomycetes</taxon>
        <taxon>Neocallimastigales</taxon>
        <taxon>Neocallimastigaceae</taxon>
        <taxon>Anaeromyces</taxon>
    </lineage>
</organism>
<dbReference type="Gene3D" id="3.40.50.980">
    <property type="match status" value="4"/>
</dbReference>
<dbReference type="PANTHER" id="PTHR45527">
    <property type="entry name" value="NONRIBOSOMAL PEPTIDE SYNTHETASE"/>
    <property type="match status" value="1"/>
</dbReference>
<dbReference type="PROSITE" id="PS50075">
    <property type="entry name" value="CARRIER"/>
    <property type="match status" value="2"/>
</dbReference>
<dbReference type="Pfam" id="PF00501">
    <property type="entry name" value="AMP-binding"/>
    <property type="match status" value="2"/>
</dbReference>
<dbReference type="EMBL" id="MCFG01000480">
    <property type="protein sequence ID" value="ORX65070.1"/>
    <property type="molecule type" value="Genomic_DNA"/>
</dbReference>
<dbReference type="NCBIfam" id="TIGR01733">
    <property type="entry name" value="AA-adenyl-dom"/>
    <property type="match status" value="2"/>
</dbReference>
<dbReference type="GO" id="GO:0016874">
    <property type="term" value="F:ligase activity"/>
    <property type="evidence" value="ECO:0007669"/>
    <property type="project" value="UniProtKB-KW"/>
</dbReference>
<dbReference type="InterPro" id="IPR009081">
    <property type="entry name" value="PP-bd_ACP"/>
</dbReference>
<proteinExistence type="predicted"/>
<dbReference type="InterPro" id="IPR045851">
    <property type="entry name" value="AMP-bd_C_sf"/>
</dbReference>
<dbReference type="GO" id="GO:0043041">
    <property type="term" value="P:amino acid activation for nonribosomal peptide biosynthetic process"/>
    <property type="evidence" value="ECO:0007669"/>
    <property type="project" value="TreeGrafter"/>
</dbReference>
<dbReference type="Gene3D" id="3.30.559.30">
    <property type="entry name" value="Nonribosomal peptide synthetase, condensation domain"/>
    <property type="match status" value="2"/>
</dbReference>
<dbReference type="OrthoDB" id="4920779at2759"/>
<evidence type="ECO:0000313" key="5">
    <source>
        <dbReference type="EMBL" id="ORX65070.1"/>
    </source>
</evidence>
<comment type="caution">
    <text evidence="5">The sequence shown here is derived from an EMBL/GenBank/DDBJ whole genome shotgun (WGS) entry which is preliminary data.</text>
</comment>
<dbReference type="FunFam" id="3.40.50.980:FF:000001">
    <property type="entry name" value="Non-ribosomal peptide synthetase"/>
    <property type="match status" value="1"/>
</dbReference>
<dbReference type="Pfam" id="PF00668">
    <property type="entry name" value="Condensation"/>
    <property type="match status" value="2"/>
</dbReference>
<reference evidence="5 6" key="1">
    <citation type="submission" date="2016-08" db="EMBL/GenBank/DDBJ databases">
        <title>A Parts List for Fungal Cellulosomes Revealed by Comparative Genomics.</title>
        <authorList>
            <consortium name="DOE Joint Genome Institute"/>
            <person name="Haitjema C.H."/>
            <person name="Gilmore S.P."/>
            <person name="Henske J.K."/>
            <person name="Solomon K.V."/>
            <person name="De Groot R."/>
            <person name="Kuo A."/>
            <person name="Mondo S.J."/>
            <person name="Salamov A.A."/>
            <person name="Labutti K."/>
            <person name="Zhao Z."/>
            <person name="Chiniquy J."/>
            <person name="Barry K."/>
            <person name="Brewer H.M."/>
            <person name="Purvine S.O."/>
            <person name="Wright A.T."/>
            <person name="Boxma B."/>
            <person name="Van Alen T."/>
            <person name="Hackstein J.H."/>
            <person name="Baker S.E."/>
            <person name="Grigoriev I.V."/>
            <person name="O'Malley M.A."/>
        </authorList>
    </citation>
    <scope>NUCLEOTIDE SEQUENCE [LARGE SCALE GENOMIC DNA]</scope>
    <source>
        <strain evidence="5 6">S4</strain>
    </source>
</reference>
<evidence type="ECO:0000259" key="4">
    <source>
        <dbReference type="PROSITE" id="PS50075"/>
    </source>
</evidence>
<evidence type="ECO:0000256" key="3">
    <source>
        <dbReference type="ARBA" id="ARBA00022598"/>
    </source>
</evidence>
<dbReference type="STRING" id="1754192.A0A1Y1VUV4"/>
<protein>
    <submittedName>
        <fullName evidence="5">Acetyl-CoA synthetase-like protein</fullName>
    </submittedName>
</protein>
<dbReference type="SUPFAM" id="SSF56801">
    <property type="entry name" value="Acetyl-CoA synthetase-like"/>
    <property type="match status" value="2"/>
</dbReference>
<sequence>MTNSLGNYLRGKDVSRNDIIPIISDRSPYYVIGTLAISKAGGAFLPIDPKLPIDRIEFILNEVKPKLVLYNNTESIINNLNQENYKYYDIQNHDYDLHNTKIDNINDPNDTCYVIFTSGTTGKPKGTLVSHFNIYNIMNLWIRNKNVHNILGISNFSFDASHVEIILSLIHGLKLVLVDDNISNDINLLSKYIIENNVQLIQTTPSRVKLFMEYENFRKVLTNIKILVFGGEELSIEFCKEIRKYSDCEIYNGYGPTECTIACSFKKVDVTRKNKNTIGSPLCNCKVYILDKYLKPVPIGVEGEICIGGYGVGKGYLNREELTNEKFIVNPFDKTNDEHNKLIYRTGDLGKWTSDGEIDYLGRIDFQVKIHGQRIELGEIEKTIMELDNIEKCVVIDKKKESGEKYLMCYYISHDEVQNREIREYLNQKLPRYMVPNYYKRIFEMPLTTNGKLDRKTLPEPDLSDYVREQYEAPITETERSICKIFSGIFNIPENDIGRNSDFYELGGDSMVAIRVLSIIEKELKLNIYIKDIMKYSNVCQLSKYIDELLSSNETFNKIDIIERHNKKEFPVTSQQLGVYIDSIKNPESTTYNIPVTFKLNKNVNIEKVKEGFISLFEKQEVFRTKYMEKEVNGKIEVYGFVDDECLLIFETYNYENINTFIRPFKLSEAPLIRVGFVDDEVLLIDIHHIIGDGSTLTIIKNELNKYYNDMELDELEIQFSDYAIDLNEKKVNGSYEHQIEFYKKIFNKDYEVLNLPKKNKIINEEETDLSRVKSFEKVIDEATSKSINQFAKTNGISKTALFISIYGYVLSKYSGQDVIYTSIISANRNNHYVENMVGMFVSTLPILLNFDNEVSFFDFIKNNMNVIVEVYNNQSISFSELVELLKLKKINNSFVFQPNINNNNNNKKNSINNIFDDNIKSENDYSLYESKDNLIQNNNQSKFDIAINVIERDSDYLITIDYNTKIYNDEIIENILNSFVEVSRNVNKFNQKICELEYIPKEEKEKVLYKFNSSIDTSNCNKLYHEEFCKIVSNNPDRCAIVFNDLKLSFKELDDMTNSLGNYLRGKDVSRNDIIPIISDRSPYYVIGTLAISKAGGAFLPIDPKLPIDRIEFILNEVKPKLVLYSNTESIINNLNQENYKYYDIQNHDYDLQNTKIDNINDPNDTCYVIFTSGTTGKPKGTLVSHFNTYNIMRASNGNKTNHSFYDLWIRNKNVHNILGITNFSFDPSYVEIILSLIHGLKLVLVDDNISNDINLLSNCIIENNVQLIQTTPSRVKLFMENENFRKVLTNIKILVFGGEELSIEFCKEIRKYSDCEIYNVYGPTECTIACSFKKVDVTRKNKNTIGSPLCNCKVYILDKYLKPVPIGVEGEICIGGYGVGKGYLNREELTNEKFIVNPFDKTNDEHNKLIYRTGDLGKWTSDGEIDYLGRIDFQVKIHGQRIELGEIEKTIMELDNIEKCVVIDKKKESGEKYLMCYYISHDEVQNREIREYLNQKLPRYMVPNYYKRIFEMPLTTNGKLDRKTLPEPDLSDYVREQYEAPITETERSICKIFSGIFNIPENDIGRNSDFYELGGDSMVAIRVLSIIEKELKLNIYIKDIMKYSNVCQLSKYIDELLSSNETFNKIDIIERHNKKEFPVTSQQLGVYIDSIKNPESTTYNIPVTFKLNKNVNIEKVKEGFISLFEKQEVFRTKYMEKEVNGKIEVYGFVDDECLLIFETYNYENINTFIRPFKLSEAPLIRVGFVDDEVLLIDIHHIIGDGSTLTIIKNELNKYYNDMELDELEIQFSDYAIDLNEKKVNGSYEHQIEFYKKIFNKDYEVLNLPKKNKIINEEETDLSRVKSFEKVIDEATSKSINQFAKTNGISKTALFISIYGYVLSKYSGQDVIYTSIISANRNNHYVENMVGMFVSTLPILLNFDNEVSFFDFIKNNMNVIVEVYNNQSISFSELVELLKLKKINNSFVFQPNINNNNNNKKNSINNIFDDNIKSEND</sequence>
<dbReference type="InterPro" id="IPR006162">
    <property type="entry name" value="Ppantetheine_attach_site"/>
</dbReference>
<feature type="non-terminal residue" evidence="5">
    <location>
        <position position="1994"/>
    </location>
</feature>
<reference evidence="5 6" key="2">
    <citation type="submission" date="2016-08" db="EMBL/GenBank/DDBJ databases">
        <title>Pervasive Adenine N6-methylation of Active Genes in Fungi.</title>
        <authorList>
            <consortium name="DOE Joint Genome Institute"/>
            <person name="Mondo S.J."/>
            <person name="Dannebaum R.O."/>
            <person name="Kuo R.C."/>
            <person name="Labutti K."/>
            <person name="Haridas S."/>
            <person name="Kuo A."/>
            <person name="Salamov A."/>
            <person name="Ahrendt S.R."/>
            <person name="Lipzen A."/>
            <person name="Sullivan W."/>
            <person name="Andreopoulos W.B."/>
            <person name="Clum A."/>
            <person name="Lindquist E."/>
            <person name="Daum C."/>
            <person name="Ramamoorthy G.K."/>
            <person name="Gryganskyi A."/>
            <person name="Culley D."/>
            <person name="Magnuson J.K."/>
            <person name="James T.Y."/>
            <person name="O'Malley M.A."/>
            <person name="Stajich J.E."/>
            <person name="Spatafora J.W."/>
            <person name="Visel A."/>
            <person name="Grigoriev I.V."/>
        </authorList>
    </citation>
    <scope>NUCLEOTIDE SEQUENCE [LARGE SCALE GENOMIC DNA]</scope>
    <source>
        <strain evidence="5 6">S4</strain>
    </source>
</reference>
<dbReference type="SUPFAM" id="SSF52777">
    <property type="entry name" value="CoA-dependent acyltransferases"/>
    <property type="match status" value="4"/>
</dbReference>
<gene>
    <name evidence="5" type="ORF">BCR32DRAFT_226258</name>
</gene>
<dbReference type="PROSITE" id="PS00455">
    <property type="entry name" value="AMP_BINDING"/>
    <property type="match status" value="2"/>
</dbReference>
<evidence type="ECO:0000256" key="1">
    <source>
        <dbReference type="ARBA" id="ARBA00022450"/>
    </source>
</evidence>
<dbReference type="CDD" id="cd05930">
    <property type="entry name" value="A_NRPS"/>
    <property type="match status" value="2"/>
</dbReference>
<dbReference type="InterPro" id="IPR020845">
    <property type="entry name" value="AMP-binding_CS"/>
</dbReference>
<dbReference type="GO" id="GO:0044550">
    <property type="term" value="P:secondary metabolite biosynthetic process"/>
    <property type="evidence" value="ECO:0007669"/>
    <property type="project" value="TreeGrafter"/>
</dbReference>
<name>A0A1Y1VUV4_9FUNG</name>
<dbReference type="GO" id="GO:0005737">
    <property type="term" value="C:cytoplasm"/>
    <property type="evidence" value="ECO:0007669"/>
    <property type="project" value="TreeGrafter"/>
</dbReference>
<accession>A0A1Y1VUV4</accession>
<feature type="domain" description="Carrier" evidence="4">
    <location>
        <begin position="1542"/>
        <end position="1619"/>
    </location>
</feature>
<dbReference type="Gene3D" id="2.30.38.10">
    <property type="entry name" value="Luciferase, Domain 3"/>
    <property type="match status" value="2"/>
</dbReference>
<dbReference type="Pfam" id="PF00550">
    <property type="entry name" value="PP-binding"/>
    <property type="match status" value="2"/>
</dbReference>
<keyword evidence="1" id="KW-0596">Phosphopantetheine</keyword>
<evidence type="ECO:0000313" key="6">
    <source>
        <dbReference type="Proteomes" id="UP000193944"/>
    </source>
</evidence>
<dbReference type="InterPro" id="IPR036736">
    <property type="entry name" value="ACP-like_sf"/>
</dbReference>